<dbReference type="OrthoDB" id="17199at2759"/>
<keyword evidence="4" id="KW-0274">FAD</keyword>
<comment type="cofactor">
    <cofactor evidence="1">
        <name>FAD</name>
        <dbReference type="ChEBI" id="CHEBI:57692"/>
    </cofactor>
</comment>
<dbReference type="PANTHER" id="PTHR12645:SF0">
    <property type="entry name" value="FAD-LINKED SULFHYDRYL OXIDASE ALR"/>
    <property type="match status" value="1"/>
</dbReference>
<evidence type="ECO:0000256" key="2">
    <source>
        <dbReference type="ARBA" id="ARBA00012512"/>
    </source>
</evidence>
<keyword evidence="5" id="KW-0560">Oxidoreductase</keyword>
<reference evidence="8" key="2">
    <citation type="submission" date="2021-04" db="EMBL/GenBank/DDBJ databases">
        <authorList>
            <person name="Podell S."/>
        </authorList>
    </citation>
    <scope>NUCLEOTIDE SEQUENCE</scope>
    <source>
        <strain evidence="8">Hildebrandi</strain>
    </source>
</reference>
<dbReference type="PANTHER" id="PTHR12645">
    <property type="entry name" value="ALR/ERV"/>
    <property type="match status" value="1"/>
</dbReference>
<dbReference type="PROSITE" id="PS51324">
    <property type="entry name" value="ERV_ALR"/>
    <property type="match status" value="1"/>
</dbReference>
<keyword evidence="6" id="KW-1015">Disulfide bond</keyword>
<dbReference type="GO" id="GO:0050660">
    <property type="term" value="F:flavin adenine dinucleotide binding"/>
    <property type="evidence" value="ECO:0007669"/>
    <property type="project" value="TreeGrafter"/>
</dbReference>
<accession>A0A9K3L641</accession>
<dbReference type="EC" id="1.8.3.2" evidence="2"/>
<evidence type="ECO:0000256" key="6">
    <source>
        <dbReference type="ARBA" id="ARBA00023157"/>
    </source>
</evidence>
<dbReference type="GO" id="GO:0016971">
    <property type="term" value="F:flavin-dependent sulfhydryl oxidase activity"/>
    <property type="evidence" value="ECO:0007669"/>
    <property type="project" value="InterPro"/>
</dbReference>
<proteinExistence type="predicted"/>
<dbReference type="GO" id="GO:0005739">
    <property type="term" value="C:mitochondrion"/>
    <property type="evidence" value="ECO:0007669"/>
    <property type="project" value="TreeGrafter"/>
</dbReference>
<reference evidence="8" key="1">
    <citation type="journal article" date="2021" name="Sci. Rep.">
        <title>Diploid genomic architecture of Nitzschia inconspicua, an elite biomass production diatom.</title>
        <authorList>
            <person name="Oliver A."/>
            <person name="Podell S."/>
            <person name="Pinowska A."/>
            <person name="Traller J.C."/>
            <person name="Smith S.R."/>
            <person name="McClure R."/>
            <person name="Beliaev A."/>
            <person name="Bohutskyi P."/>
            <person name="Hill E.A."/>
            <person name="Rabines A."/>
            <person name="Zheng H."/>
            <person name="Allen L.Z."/>
            <person name="Kuo A."/>
            <person name="Grigoriev I.V."/>
            <person name="Allen A.E."/>
            <person name="Hazlebeck D."/>
            <person name="Allen E.E."/>
        </authorList>
    </citation>
    <scope>NUCLEOTIDE SEQUENCE</scope>
    <source>
        <strain evidence="8">Hildebrandi</strain>
    </source>
</reference>
<evidence type="ECO:0000256" key="5">
    <source>
        <dbReference type="ARBA" id="ARBA00023002"/>
    </source>
</evidence>
<dbReference type="FunFam" id="1.20.120.310:FF:000002">
    <property type="entry name" value="Sulfhydryl oxidase"/>
    <property type="match status" value="1"/>
</dbReference>
<evidence type="ECO:0000256" key="1">
    <source>
        <dbReference type="ARBA" id="ARBA00001974"/>
    </source>
</evidence>
<dbReference type="Proteomes" id="UP000693970">
    <property type="component" value="Unassembled WGS sequence"/>
</dbReference>
<keyword evidence="9" id="KW-1185">Reference proteome</keyword>
<dbReference type="AlphaFoldDB" id="A0A9K3L641"/>
<evidence type="ECO:0000259" key="7">
    <source>
        <dbReference type="PROSITE" id="PS51324"/>
    </source>
</evidence>
<protein>
    <recommendedName>
        <fullName evidence="2">thiol oxidase</fullName>
        <ecNumber evidence="2">1.8.3.2</ecNumber>
    </recommendedName>
</protein>
<feature type="domain" description="ERV/ALR sulfhydryl oxidase" evidence="7">
    <location>
        <begin position="186"/>
        <end position="288"/>
    </location>
</feature>
<dbReference type="EMBL" id="JAGRRH010000015">
    <property type="protein sequence ID" value="KAG7356345.1"/>
    <property type="molecule type" value="Genomic_DNA"/>
</dbReference>
<dbReference type="InterPro" id="IPR039799">
    <property type="entry name" value="ALR/ERV"/>
</dbReference>
<keyword evidence="3" id="KW-0285">Flavoprotein</keyword>
<evidence type="ECO:0000313" key="8">
    <source>
        <dbReference type="EMBL" id="KAG7356345.1"/>
    </source>
</evidence>
<name>A0A9K3L641_9STRA</name>
<evidence type="ECO:0000313" key="9">
    <source>
        <dbReference type="Proteomes" id="UP000693970"/>
    </source>
</evidence>
<comment type="caution">
    <text evidence="8">The sequence shown here is derived from an EMBL/GenBank/DDBJ whole genome shotgun (WGS) entry which is preliminary data.</text>
</comment>
<dbReference type="InterPro" id="IPR017905">
    <property type="entry name" value="ERV/ALR_sulphydryl_oxidase"/>
</dbReference>
<evidence type="ECO:0000256" key="4">
    <source>
        <dbReference type="ARBA" id="ARBA00022827"/>
    </source>
</evidence>
<sequence length="301" mass="35015">MNKPSRTDGNTRFMISSDVRTITFTVNISHHFDLYHFWRQIYQPYNKLWSQLRVDRTRYCTWSPLASQRILKKLVLKSLLPTAIEIPKKSFIERSDRCLCSEERKFDSQKNIVHRNGTTLEDHKSCPATFIQTPDMPPSSSTKKSLFQNEDCDRPACDDIASNLPKSVEEVEALKKKMQSKAVVQCPPKSAELGRSSWTLLHTMAAWYPDQPTTQQKSRMANFFQALAEFYPCPWCADDFQQNIDKTPIQADSREDLCMWLCDQHNRVNKKLGKPVFDCNMTNLDERWRKSTNPKCQPGNH</sequence>
<gene>
    <name evidence="8" type="ORF">IV203_001031</name>
</gene>
<evidence type="ECO:0000256" key="3">
    <source>
        <dbReference type="ARBA" id="ARBA00022630"/>
    </source>
</evidence>
<dbReference type="Pfam" id="PF04777">
    <property type="entry name" value="Evr1_Alr"/>
    <property type="match status" value="1"/>
</dbReference>
<organism evidence="8 9">
    <name type="scientific">Nitzschia inconspicua</name>
    <dbReference type="NCBI Taxonomy" id="303405"/>
    <lineage>
        <taxon>Eukaryota</taxon>
        <taxon>Sar</taxon>
        <taxon>Stramenopiles</taxon>
        <taxon>Ochrophyta</taxon>
        <taxon>Bacillariophyta</taxon>
        <taxon>Bacillariophyceae</taxon>
        <taxon>Bacillariophycidae</taxon>
        <taxon>Bacillariales</taxon>
        <taxon>Bacillariaceae</taxon>
        <taxon>Nitzschia</taxon>
    </lineage>
</organism>